<evidence type="ECO:0000256" key="4">
    <source>
        <dbReference type="ARBA" id="ARBA00022989"/>
    </source>
</evidence>
<evidence type="ECO:0000256" key="3">
    <source>
        <dbReference type="ARBA" id="ARBA00022692"/>
    </source>
</evidence>
<sequence>MWEHARLLRAVLLTASVLTLTGVHVPHQRTPDGWRFARLVPLTLSGFAIAGNIGHIATVTDNAYKLMYALTLNASNVHGVLMLVFLLFYRRRVHALLRQVAELERATVGCQLNGNFYQIQSRAVALIAIPVVSFSCWLIGFASMSEAKYPNYIIEWFIPTAFRGPHWYGVITAVQMMSGFVSNTCQMGFDVLLAGLAEGMTTFQERFVAYCEKHLALDCNDSKEVKPAILSGAPPGKLIKSKDEDDEEIGEHFRQLRTNRVAVWNVSAPISHTVPGAAGRQPLDRLGETDGSEAPPDLEWHLRQLASTYAAVRRLAADSASVCSMSILSLHATATGGLLLGTYVTMLMLFSKDVSTAPHLVGFLTFTLGMVLRVLVLSCSGSRLIESGERLHQTLAGLRWPAAASPAARFQLQLLLEQTRQPPALDGWGLFTVQKSNMLALFSFVLTYIVILIQMQVE</sequence>
<dbReference type="GO" id="GO:0051606">
    <property type="term" value="P:detection of stimulus"/>
    <property type="evidence" value="ECO:0007669"/>
    <property type="project" value="UniProtKB-ARBA"/>
</dbReference>
<name>A0A6A4VE83_AMPAM</name>
<reference evidence="8 9" key="1">
    <citation type="submission" date="2019-07" db="EMBL/GenBank/DDBJ databases">
        <title>Draft genome assembly of a fouling barnacle, Amphibalanus amphitrite (Darwin, 1854): The first reference genome for Thecostraca.</title>
        <authorList>
            <person name="Kim W."/>
        </authorList>
    </citation>
    <scope>NUCLEOTIDE SEQUENCE [LARGE SCALE GENOMIC DNA]</scope>
    <source>
        <strain evidence="8">SNU_AA5</strain>
        <tissue evidence="8">Soma without cirri and trophi</tissue>
    </source>
</reference>
<evidence type="ECO:0000256" key="2">
    <source>
        <dbReference type="ARBA" id="ARBA00022475"/>
    </source>
</evidence>
<evidence type="ECO:0000256" key="6">
    <source>
        <dbReference type="ARBA" id="ARBA00023170"/>
    </source>
</evidence>
<feature type="transmembrane region" description="Helical" evidence="7">
    <location>
        <begin position="6"/>
        <end position="27"/>
    </location>
</feature>
<evidence type="ECO:0000256" key="5">
    <source>
        <dbReference type="ARBA" id="ARBA00023136"/>
    </source>
</evidence>
<keyword evidence="6" id="KW-0675">Receptor</keyword>
<dbReference type="GO" id="GO:0050909">
    <property type="term" value="P:sensory perception of taste"/>
    <property type="evidence" value="ECO:0007669"/>
    <property type="project" value="InterPro"/>
</dbReference>
<dbReference type="GO" id="GO:0005886">
    <property type="term" value="C:plasma membrane"/>
    <property type="evidence" value="ECO:0007669"/>
    <property type="project" value="UniProtKB-SubCell"/>
</dbReference>
<keyword evidence="9" id="KW-1185">Reference proteome</keyword>
<dbReference type="PANTHER" id="PTHR21421">
    <property type="entry name" value="GUSTATORY RECEPTOR"/>
    <property type="match status" value="1"/>
</dbReference>
<dbReference type="Proteomes" id="UP000440578">
    <property type="component" value="Unassembled WGS sequence"/>
</dbReference>
<feature type="transmembrane region" description="Helical" evidence="7">
    <location>
        <begin position="328"/>
        <end position="350"/>
    </location>
</feature>
<feature type="transmembrane region" description="Helical" evidence="7">
    <location>
        <begin position="165"/>
        <end position="182"/>
    </location>
</feature>
<keyword evidence="5 7" id="KW-0472">Membrane</keyword>
<accession>A0A6A4VE83</accession>
<keyword evidence="3 7" id="KW-0812">Transmembrane</keyword>
<feature type="transmembrane region" description="Helical" evidence="7">
    <location>
        <begin position="66"/>
        <end position="89"/>
    </location>
</feature>
<evidence type="ECO:0000256" key="1">
    <source>
        <dbReference type="ARBA" id="ARBA00004651"/>
    </source>
</evidence>
<organism evidence="8 9">
    <name type="scientific">Amphibalanus amphitrite</name>
    <name type="common">Striped barnacle</name>
    <name type="synonym">Balanus amphitrite</name>
    <dbReference type="NCBI Taxonomy" id="1232801"/>
    <lineage>
        <taxon>Eukaryota</taxon>
        <taxon>Metazoa</taxon>
        <taxon>Ecdysozoa</taxon>
        <taxon>Arthropoda</taxon>
        <taxon>Crustacea</taxon>
        <taxon>Multicrustacea</taxon>
        <taxon>Cirripedia</taxon>
        <taxon>Thoracica</taxon>
        <taxon>Thoracicalcarea</taxon>
        <taxon>Balanomorpha</taxon>
        <taxon>Balanoidea</taxon>
        <taxon>Balanidae</taxon>
        <taxon>Amphibalaninae</taxon>
        <taxon>Amphibalanus</taxon>
    </lineage>
</organism>
<feature type="transmembrane region" description="Helical" evidence="7">
    <location>
        <begin position="356"/>
        <end position="376"/>
    </location>
</feature>
<comment type="caution">
    <text evidence="8">The sequence shown here is derived from an EMBL/GenBank/DDBJ whole genome shotgun (WGS) entry which is preliminary data.</text>
</comment>
<proteinExistence type="predicted"/>
<dbReference type="GO" id="GO:0038023">
    <property type="term" value="F:signaling receptor activity"/>
    <property type="evidence" value="ECO:0007669"/>
    <property type="project" value="UniProtKB-ARBA"/>
</dbReference>
<feature type="transmembrane region" description="Helical" evidence="7">
    <location>
        <begin position="438"/>
        <end position="457"/>
    </location>
</feature>
<gene>
    <name evidence="8" type="ORF">FJT64_000172</name>
</gene>
<feature type="transmembrane region" description="Helical" evidence="7">
    <location>
        <begin position="123"/>
        <end position="145"/>
    </location>
</feature>
<dbReference type="AlphaFoldDB" id="A0A6A4VE83"/>
<keyword evidence="2" id="KW-1003">Cell membrane</keyword>
<dbReference type="EMBL" id="VIIS01001797">
    <property type="protein sequence ID" value="KAF0292786.1"/>
    <property type="molecule type" value="Genomic_DNA"/>
</dbReference>
<protein>
    <recommendedName>
        <fullName evidence="10">Odorant receptor</fullName>
    </recommendedName>
</protein>
<evidence type="ECO:0000313" key="9">
    <source>
        <dbReference type="Proteomes" id="UP000440578"/>
    </source>
</evidence>
<dbReference type="PANTHER" id="PTHR21421:SF29">
    <property type="entry name" value="GUSTATORY RECEPTOR 5A FOR TREHALOSE-RELATED"/>
    <property type="match status" value="1"/>
</dbReference>
<dbReference type="Pfam" id="PF08395">
    <property type="entry name" value="7tm_7"/>
    <property type="match status" value="1"/>
</dbReference>
<evidence type="ECO:0000256" key="7">
    <source>
        <dbReference type="SAM" id="Phobius"/>
    </source>
</evidence>
<keyword evidence="4 7" id="KW-1133">Transmembrane helix</keyword>
<comment type="subcellular location">
    <subcellularLocation>
        <location evidence="1">Cell membrane</location>
        <topology evidence="1">Multi-pass membrane protein</topology>
    </subcellularLocation>
</comment>
<dbReference type="InterPro" id="IPR013604">
    <property type="entry name" value="7TM_chemorcpt"/>
</dbReference>
<feature type="transmembrane region" description="Helical" evidence="7">
    <location>
        <begin position="39"/>
        <end position="60"/>
    </location>
</feature>
<evidence type="ECO:0000313" key="8">
    <source>
        <dbReference type="EMBL" id="KAF0292786.1"/>
    </source>
</evidence>
<evidence type="ECO:0008006" key="10">
    <source>
        <dbReference type="Google" id="ProtNLM"/>
    </source>
</evidence>